<feature type="transmembrane region" description="Helical" evidence="1">
    <location>
        <begin position="14"/>
        <end position="35"/>
    </location>
</feature>
<dbReference type="Proteomes" id="UP000075476">
    <property type="component" value="Unassembled WGS sequence"/>
</dbReference>
<gene>
    <name evidence="2" type="ORF">AT268_32675</name>
</gene>
<evidence type="ECO:0000313" key="2">
    <source>
        <dbReference type="EMBL" id="KXY51248.1"/>
    </source>
</evidence>
<name>A0A9X0MK71_BACCE</name>
<comment type="caution">
    <text evidence="2">The sequence shown here is derived from an EMBL/GenBank/DDBJ whole genome shotgun (WGS) entry which is preliminary data.</text>
</comment>
<evidence type="ECO:0000313" key="3">
    <source>
        <dbReference type="Proteomes" id="UP000075476"/>
    </source>
</evidence>
<keyword evidence="1" id="KW-0812">Transmembrane</keyword>
<keyword evidence="1" id="KW-0472">Membrane</keyword>
<evidence type="ECO:0000256" key="1">
    <source>
        <dbReference type="SAM" id="Phobius"/>
    </source>
</evidence>
<keyword evidence="1" id="KW-1133">Transmembrane helix</keyword>
<proteinExistence type="predicted"/>
<organism evidence="2 3">
    <name type="scientific">Bacillus cereus</name>
    <dbReference type="NCBI Taxonomy" id="1396"/>
    <lineage>
        <taxon>Bacteria</taxon>
        <taxon>Bacillati</taxon>
        <taxon>Bacillota</taxon>
        <taxon>Bacilli</taxon>
        <taxon>Bacillales</taxon>
        <taxon>Bacillaceae</taxon>
        <taxon>Bacillus</taxon>
        <taxon>Bacillus cereus group</taxon>
    </lineage>
</organism>
<accession>A0A9X0MK71</accession>
<dbReference type="EMBL" id="LOMO01000001">
    <property type="protein sequence ID" value="KXY51248.1"/>
    <property type="molecule type" value="Genomic_DNA"/>
</dbReference>
<reference evidence="2 3" key="1">
    <citation type="submission" date="2015-12" db="EMBL/GenBank/DDBJ databases">
        <title>Bacillus cereus Group isolate.</title>
        <authorList>
            <person name="Kovac J."/>
        </authorList>
    </citation>
    <scope>NUCLEOTIDE SEQUENCE [LARGE SCALE GENOMIC DNA]</scope>
    <source>
        <strain evidence="2 3">FSL K6-0073</strain>
    </source>
</reference>
<protein>
    <submittedName>
        <fullName evidence="2">NADH dehydrogenase</fullName>
    </submittedName>
</protein>
<dbReference type="AlphaFoldDB" id="A0A9X0MK71"/>
<sequence length="121" mass="14109">MIFYMEEDVYMDDFFELVIIFVFGMLGIGLLYVFLSGFIGSIEHEKQIYESQIREEIAKEVQVSESKIILKKKEPNIYQADTEKGVYSVEVNDRDSEKPKIKRIVEIKITTKEANEDKKAS</sequence>